<sequence length="658" mass="69871">MRSTHKLGAAAAVVTLLTGGMAALSAPGAAAADWSRCLDGTTDRQAVFARAATVSGVPESVLLGVSFMQSRWDDHGTSPSTSGGYGPMHLTQVDASAVADPHLQGKGESAHAHEGDAGTSDSPGVDPAVDGLFTLDEAAGLVGSTPARLRADDVANICGGAALLASYQRDLGSDGSGATGVAGWSAAVAKYSGAADEASALRFVEQVFTVIREGRSRVTNDGQRVTLEAAPARVDREAVASMGLAVASTEGVDCPVGLGCESIPAPYEKYGDSPGAYGNHDLADRRADMDIDYIVIHDTEASWNTTLQLVQRPNYLAWNYSLRSRDGHIAQHLDSSDVGWHAGNWYVNMHSIGLEHEGFAAQGASWYTESMYQTSSALVRHLAAKYDVPLDRAHIIGHDQIPGHVPSRVPAMHWDPGPYWDWEHYFDLLGAPIAADRTSRSDVVTVAPGYDGNSQPVTSCGTTPCQTDATNFVYLHQAPDASAPLVNDPGMKPNGAPATTSVSDIGARAAAGSKFLVAQRSGDWLGVWWLGKIAWLYSPKDDPRVVPSDGEVVVPAGTAEVPVYGRAYPESSAYPAAIPDQGVAPLQYTLKPGQAYVLADDDLETDYYYAKTFECAFVAMDCTQVVGEDEYYQIWFGHRYAYVRAADVRVEDGIAKLL</sequence>
<dbReference type="SUPFAM" id="SSF55846">
    <property type="entry name" value="N-acetylmuramoyl-L-alanine amidase-like"/>
    <property type="match status" value="1"/>
</dbReference>
<dbReference type="Pfam" id="PF01510">
    <property type="entry name" value="Amidase_2"/>
    <property type="match status" value="1"/>
</dbReference>
<accession>A0ABS7RFC4</accession>
<name>A0ABS7RFC4_9ACTN</name>
<dbReference type="PANTHER" id="PTHR30417:SF1">
    <property type="entry name" value="N-ACETYLMURAMOYL-L-ALANINE AMIDASE AMID"/>
    <property type="match status" value="1"/>
</dbReference>
<evidence type="ECO:0000256" key="3">
    <source>
        <dbReference type="ARBA" id="ARBA00022801"/>
    </source>
</evidence>
<evidence type="ECO:0000256" key="4">
    <source>
        <dbReference type="ARBA" id="ARBA00023316"/>
    </source>
</evidence>
<gene>
    <name evidence="8" type="ORF">K1X13_02705</name>
</gene>
<keyword evidence="3" id="KW-0378">Hydrolase</keyword>
<evidence type="ECO:0000256" key="6">
    <source>
        <dbReference type="SAM" id="SignalP"/>
    </source>
</evidence>
<feature type="domain" description="N-acetylmuramoyl-L-alanine amidase" evidence="7">
    <location>
        <begin position="280"/>
        <end position="417"/>
    </location>
</feature>
<dbReference type="RefSeq" id="WP_221023494.1">
    <property type="nucleotide sequence ID" value="NZ_JAIEZQ010000001.1"/>
</dbReference>
<dbReference type="Proteomes" id="UP000754710">
    <property type="component" value="Unassembled WGS sequence"/>
</dbReference>
<feature type="chain" id="PRO_5046938150" description="N-acetylmuramoyl-L-alanine amidase" evidence="6">
    <location>
        <begin position="32"/>
        <end position="658"/>
    </location>
</feature>
<dbReference type="CDD" id="cd06583">
    <property type="entry name" value="PGRP"/>
    <property type="match status" value="1"/>
</dbReference>
<keyword evidence="9" id="KW-1185">Reference proteome</keyword>
<dbReference type="SMART" id="SM00644">
    <property type="entry name" value="Ami_2"/>
    <property type="match status" value="1"/>
</dbReference>
<feature type="signal peptide" evidence="6">
    <location>
        <begin position="1"/>
        <end position="31"/>
    </location>
</feature>
<feature type="region of interest" description="Disordered" evidence="5">
    <location>
        <begin position="102"/>
        <end position="127"/>
    </location>
</feature>
<keyword evidence="4" id="KW-0961">Cell wall biogenesis/degradation</keyword>
<dbReference type="EMBL" id="JAIEZQ010000001">
    <property type="protein sequence ID" value="MBY9073724.1"/>
    <property type="molecule type" value="Genomic_DNA"/>
</dbReference>
<organism evidence="8 9">
    <name type="scientific">Nocardioides jiangsuensis</name>
    <dbReference type="NCBI Taxonomy" id="2866161"/>
    <lineage>
        <taxon>Bacteria</taxon>
        <taxon>Bacillati</taxon>
        <taxon>Actinomycetota</taxon>
        <taxon>Actinomycetes</taxon>
        <taxon>Propionibacteriales</taxon>
        <taxon>Nocardioidaceae</taxon>
        <taxon>Nocardioides</taxon>
    </lineage>
</organism>
<dbReference type="EC" id="3.5.1.28" evidence="2"/>
<evidence type="ECO:0000259" key="7">
    <source>
        <dbReference type="SMART" id="SM00644"/>
    </source>
</evidence>
<reference evidence="8 9" key="1">
    <citation type="submission" date="2021-08" db="EMBL/GenBank/DDBJ databases">
        <title>Nocardioides bacterium WL0053 sp. nov., isolated from the sediment.</title>
        <authorList>
            <person name="Wang L."/>
            <person name="Zhang D."/>
            <person name="Zhang A."/>
        </authorList>
    </citation>
    <scope>NUCLEOTIDE SEQUENCE [LARGE SCALE GENOMIC DNA]</scope>
    <source>
        <strain evidence="8 9">WL0053</strain>
    </source>
</reference>
<evidence type="ECO:0000313" key="9">
    <source>
        <dbReference type="Proteomes" id="UP000754710"/>
    </source>
</evidence>
<dbReference type="InterPro" id="IPR051206">
    <property type="entry name" value="NAMLAA_amidase_2"/>
</dbReference>
<dbReference type="InterPro" id="IPR036505">
    <property type="entry name" value="Amidase/PGRP_sf"/>
</dbReference>
<evidence type="ECO:0000256" key="5">
    <source>
        <dbReference type="SAM" id="MobiDB-lite"/>
    </source>
</evidence>
<comment type="caution">
    <text evidence="8">The sequence shown here is derived from an EMBL/GenBank/DDBJ whole genome shotgun (WGS) entry which is preliminary data.</text>
</comment>
<dbReference type="Gene3D" id="3.40.80.10">
    <property type="entry name" value="Peptidoglycan recognition protein-like"/>
    <property type="match status" value="1"/>
</dbReference>
<dbReference type="InterPro" id="IPR002502">
    <property type="entry name" value="Amidase_domain"/>
</dbReference>
<keyword evidence="6" id="KW-0732">Signal</keyword>
<feature type="compositionally biased region" description="Basic and acidic residues" evidence="5">
    <location>
        <begin position="103"/>
        <end position="116"/>
    </location>
</feature>
<dbReference type="Gene3D" id="1.10.530.10">
    <property type="match status" value="1"/>
</dbReference>
<dbReference type="PANTHER" id="PTHR30417">
    <property type="entry name" value="N-ACETYLMURAMOYL-L-ALANINE AMIDASE AMID"/>
    <property type="match status" value="1"/>
</dbReference>
<evidence type="ECO:0000313" key="8">
    <source>
        <dbReference type="EMBL" id="MBY9073724.1"/>
    </source>
</evidence>
<proteinExistence type="predicted"/>
<evidence type="ECO:0000256" key="2">
    <source>
        <dbReference type="ARBA" id="ARBA00011901"/>
    </source>
</evidence>
<protein>
    <recommendedName>
        <fullName evidence="2">N-acetylmuramoyl-L-alanine amidase</fullName>
        <ecNumber evidence="2">3.5.1.28</ecNumber>
    </recommendedName>
</protein>
<comment type="catalytic activity">
    <reaction evidence="1">
        <text>Hydrolyzes the link between N-acetylmuramoyl residues and L-amino acid residues in certain cell-wall glycopeptides.</text>
        <dbReference type="EC" id="3.5.1.28"/>
    </reaction>
</comment>
<evidence type="ECO:0000256" key="1">
    <source>
        <dbReference type="ARBA" id="ARBA00001561"/>
    </source>
</evidence>